<evidence type="ECO:0000256" key="2">
    <source>
        <dbReference type="ARBA" id="ARBA00023203"/>
    </source>
</evidence>
<dbReference type="GO" id="GO:0030042">
    <property type="term" value="P:actin filament depolymerization"/>
    <property type="evidence" value="ECO:0007669"/>
    <property type="project" value="InterPro"/>
</dbReference>
<organism evidence="5 6">
    <name type="scientific">Vigna mungo</name>
    <name type="common">Black gram</name>
    <name type="synonym">Phaseolus mungo</name>
    <dbReference type="NCBI Taxonomy" id="3915"/>
    <lineage>
        <taxon>Eukaryota</taxon>
        <taxon>Viridiplantae</taxon>
        <taxon>Streptophyta</taxon>
        <taxon>Embryophyta</taxon>
        <taxon>Tracheophyta</taxon>
        <taxon>Spermatophyta</taxon>
        <taxon>Magnoliopsida</taxon>
        <taxon>eudicotyledons</taxon>
        <taxon>Gunneridae</taxon>
        <taxon>Pentapetalae</taxon>
        <taxon>rosids</taxon>
        <taxon>fabids</taxon>
        <taxon>Fabales</taxon>
        <taxon>Fabaceae</taxon>
        <taxon>Papilionoideae</taxon>
        <taxon>50 kb inversion clade</taxon>
        <taxon>NPAAA clade</taxon>
        <taxon>indigoferoid/millettioid clade</taxon>
        <taxon>Phaseoleae</taxon>
        <taxon>Vigna</taxon>
    </lineage>
</organism>
<reference evidence="5 6" key="1">
    <citation type="journal article" date="2023" name="Life. Sci Alliance">
        <title>Evolutionary insights into 3D genome organization and epigenetic landscape of Vigna mungo.</title>
        <authorList>
            <person name="Junaid A."/>
            <person name="Singh B."/>
            <person name="Bhatia S."/>
        </authorList>
    </citation>
    <scope>NUCLEOTIDE SEQUENCE [LARGE SCALE GENOMIC DNA]</scope>
    <source>
        <strain evidence="5">Urdbean</strain>
    </source>
</reference>
<name>A0AAQ3NFG0_VIGMU</name>
<proteinExistence type="inferred from homology"/>
<dbReference type="Proteomes" id="UP001374535">
    <property type="component" value="Chromosome 6"/>
</dbReference>
<sequence length="161" mass="18596">MGECRTTKGEEEEDCARNYDRGKQRGGRRLCAYLRQRETERRKKILRVTATERNKEEEEDDACNCDAERSDVSVSGQSSRRRGPGGADVYNLIDVGMGVADHRKTTFMELKQKKVHRYVIFKVDEKKREVVVEKSGGPAKSYDDFAASLPENDCRWQYYTN</sequence>
<dbReference type="Pfam" id="PF00241">
    <property type="entry name" value="Cofilin_ADF"/>
    <property type="match status" value="1"/>
</dbReference>
<keyword evidence="6" id="KW-1185">Reference proteome</keyword>
<evidence type="ECO:0000313" key="5">
    <source>
        <dbReference type="EMBL" id="WVZ08786.1"/>
    </source>
</evidence>
<dbReference type="InterPro" id="IPR002108">
    <property type="entry name" value="ADF-H"/>
</dbReference>
<feature type="region of interest" description="Disordered" evidence="3">
    <location>
        <begin position="1"/>
        <end position="25"/>
    </location>
</feature>
<keyword evidence="2" id="KW-0009">Actin-binding</keyword>
<dbReference type="Gene3D" id="3.40.20.10">
    <property type="entry name" value="Severin"/>
    <property type="match status" value="1"/>
</dbReference>
<protein>
    <recommendedName>
        <fullName evidence="4">ADF-H domain-containing protein</fullName>
    </recommendedName>
</protein>
<dbReference type="EMBL" id="CP144695">
    <property type="protein sequence ID" value="WVZ08786.1"/>
    <property type="molecule type" value="Genomic_DNA"/>
</dbReference>
<gene>
    <name evidence="5" type="ORF">V8G54_022132</name>
</gene>
<feature type="region of interest" description="Disordered" evidence="3">
    <location>
        <begin position="49"/>
        <end position="87"/>
    </location>
</feature>
<evidence type="ECO:0000256" key="1">
    <source>
        <dbReference type="ARBA" id="ARBA00006844"/>
    </source>
</evidence>
<evidence type="ECO:0000313" key="6">
    <source>
        <dbReference type="Proteomes" id="UP001374535"/>
    </source>
</evidence>
<evidence type="ECO:0000256" key="3">
    <source>
        <dbReference type="SAM" id="MobiDB-lite"/>
    </source>
</evidence>
<feature type="domain" description="ADF-H" evidence="4">
    <location>
        <begin position="94"/>
        <end position="161"/>
    </location>
</feature>
<feature type="compositionally biased region" description="Basic and acidic residues" evidence="3">
    <location>
        <begin position="1"/>
        <end position="23"/>
    </location>
</feature>
<evidence type="ECO:0000259" key="4">
    <source>
        <dbReference type="PROSITE" id="PS51263"/>
    </source>
</evidence>
<comment type="similarity">
    <text evidence="1">Belongs to the actin-binding proteins ADF family.</text>
</comment>
<dbReference type="PROSITE" id="PS51263">
    <property type="entry name" value="ADF_H"/>
    <property type="match status" value="1"/>
</dbReference>
<dbReference type="GO" id="GO:0015629">
    <property type="term" value="C:actin cytoskeleton"/>
    <property type="evidence" value="ECO:0007669"/>
    <property type="project" value="InterPro"/>
</dbReference>
<dbReference type="InterPro" id="IPR029006">
    <property type="entry name" value="ADF-H/Gelsolin-like_dom_sf"/>
</dbReference>
<dbReference type="PANTHER" id="PTHR11913">
    <property type="entry name" value="COFILIN-RELATED"/>
    <property type="match status" value="1"/>
</dbReference>
<dbReference type="GO" id="GO:0003779">
    <property type="term" value="F:actin binding"/>
    <property type="evidence" value="ECO:0007669"/>
    <property type="project" value="UniProtKB-KW"/>
</dbReference>
<accession>A0AAQ3NFG0</accession>
<dbReference type="AlphaFoldDB" id="A0AAQ3NFG0"/>
<dbReference type="InterPro" id="IPR017904">
    <property type="entry name" value="ADF/Cofilin"/>
</dbReference>
<dbReference type="SUPFAM" id="SSF55753">
    <property type="entry name" value="Actin depolymerizing proteins"/>
    <property type="match status" value="1"/>
</dbReference>